<dbReference type="GO" id="GO:0005886">
    <property type="term" value="C:plasma membrane"/>
    <property type="evidence" value="ECO:0007669"/>
    <property type="project" value="TreeGrafter"/>
</dbReference>
<protein>
    <recommendedName>
        <fullName evidence="4">DUF805 domain-containing protein</fullName>
    </recommendedName>
</protein>
<name>V2T899_9GAMM</name>
<evidence type="ECO:0000313" key="2">
    <source>
        <dbReference type="EMBL" id="ESK38658.1"/>
    </source>
</evidence>
<comment type="caution">
    <text evidence="2">The sequence shown here is derived from an EMBL/GenBank/DDBJ whole genome shotgun (WGS) entry which is preliminary data.</text>
</comment>
<keyword evidence="3" id="KW-1185">Reference proteome</keyword>
<keyword evidence="1" id="KW-1133">Transmembrane helix</keyword>
<feature type="transmembrane region" description="Helical" evidence="1">
    <location>
        <begin position="32"/>
        <end position="52"/>
    </location>
</feature>
<evidence type="ECO:0000256" key="1">
    <source>
        <dbReference type="SAM" id="Phobius"/>
    </source>
</evidence>
<dbReference type="InterPro" id="IPR008523">
    <property type="entry name" value="DUF805"/>
</dbReference>
<evidence type="ECO:0008006" key="4">
    <source>
        <dbReference type="Google" id="ProtNLM"/>
    </source>
</evidence>
<dbReference type="RefSeq" id="WP_023273097.1">
    <property type="nucleotide sequence ID" value="NZ_KI530723.1"/>
</dbReference>
<dbReference type="PANTHER" id="PTHR34980:SF3">
    <property type="entry name" value="BLR8105 PROTEIN"/>
    <property type="match status" value="1"/>
</dbReference>
<dbReference type="EMBL" id="AYER01000006">
    <property type="protein sequence ID" value="ESK38658.1"/>
    <property type="molecule type" value="Genomic_DNA"/>
</dbReference>
<dbReference type="AlphaFoldDB" id="V2T899"/>
<dbReference type="OrthoDB" id="9812349at2"/>
<evidence type="ECO:0000313" key="3">
    <source>
        <dbReference type="Proteomes" id="UP000023785"/>
    </source>
</evidence>
<sequence>MTSPFPETPPPLAPQQQPSVFSAQGRMGRLSFAAWNGLISIFLAIAIGALAFTNNISLTDTSQYPLVSSIIVLIIYIAYIYFSFVFTIKRVHDCNQSGWMSLLSLIPVINFFFSIYLYCAVGHVQTNDYGMPRHTPAWEKIVGWLYILVIPLVIIGVVAALLLSPDTAISQFYQNTFFSEISNMASSTH</sequence>
<keyword evidence="1" id="KW-0472">Membrane</keyword>
<dbReference type="HOGENOM" id="CLU_095965_0_1_6"/>
<dbReference type="PANTHER" id="PTHR34980">
    <property type="entry name" value="INNER MEMBRANE PROTEIN-RELATED-RELATED"/>
    <property type="match status" value="1"/>
</dbReference>
<dbReference type="eggNOG" id="COG3152">
    <property type="taxonomic scope" value="Bacteria"/>
</dbReference>
<reference evidence="2 3" key="1">
    <citation type="submission" date="2013-10" db="EMBL/GenBank/DDBJ databases">
        <title>The Genome Sequence of Acinetobacter nectaris CIP 110549.</title>
        <authorList>
            <consortium name="The Broad Institute Genomics Platform"/>
            <consortium name="The Broad Institute Genome Sequencing Center for Infectious Disease"/>
            <person name="Cerqueira G."/>
            <person name="Feldgarden M."/>
            <person name="Courvalin P."/>
            <person name="Grillot-Courvalin C."/>
            <person name="Clermont D."/>
            <person name="Rocha E."/>
            <person name="Yoon E.-J."/>
            <person name="Nemec A."/>
            <person name="Young S.K."/>
            <person name="Zeng Q."/>
            <person name="Gargeya S."/>
            <person name="Fitzgerald M."/>
            <person name="Abouelleil A."/>
            <person name="Alvarado L."/>
            <person name="Berlin A.M."/>
            <person name="Chapman S.B."/>
            <person name="Gainer-Dewar J."/>
            <person name="Goldberg J."/>
            <person name="Gnerre S."/>
            <person name="Griggs A."/>
            <person name="Gujja S."/>
            <person name="Hansen M."/>
            <person name="Howarth C."/>
            <person name="Imamovic A."/>
            <person name="Ireland A."/>
            <person name="Larimer J."/>
            <person name="McCowan C."/>
            <person name="Murphy C."/>
            <person name="Pearson M."/>
            <person name="Poon T.W."/>
            <person name="Priest M."/>
            <person name="Roberts A."/>
            <person name="Saif S."/>
            <person name="Shea T."/>
            <person name="Sykes S."/>
            <person name="Wortman J."/>
            <person name="Nusbaum C."/>
            <person name="Birren B."/>
        </authorList>
    </citation>
    <scope>NUCLEOTIDE SEQUENCE [LARGE SCALE GENOMIC DNA]</scope>
    <source>
        <strain evidence="2 3">CIP 110549</strain>
    </source>
</reference>
<proteinExistence type="predicted"/>
<dbReference type="PATRIC" id="fig|1392540.3.peg.1426"/>
<feature type="transmembrane region" description="Helical" evidence="1">
    <location>
        <begin position="144"/>
        <end position="163"/>
    </location>
</feature>
<feature type="transmembrane region" description="Helical" evidence="1">
    <location>
        <begin position="100"/>
        <end position="124"/>
    </location>
</feature>
<feature type="transmembrane region" description="Helical" evidence="1">
    <location>
        <begin position="64"/>
        <end position="88"/>
    </location>
</feature>
<dbReference type="STRING" id="1392540.P256_01474"/>
<dbReference type="Pfam" id="PF05656">
    <property type="entry name" value="DUF805"/>
    <property type="match status" value="1"/>
</dbReference>
<dbReference type="Proteomes" id="UP000023785">
    <property type="component" value="Unassembled WGS sequence"/>
</dbReference>
<gene>
    <name evidence="2" type="ORF">P256_01474</name>
</gene>
<organism evidence="2 3">
    <name type="scientific">Acinetobacter nectaris CIP 110549</name>
    <dbReference type="NCBI Taxonomy" id="1392540"/>
    <lineage>
        <taxon>Bacteria</taxon>
        <taxon>Pseudomonadati</taxon>
        <taxon>Pseudomonadota</taxon>
        <taxon>Gammaproteobacteria</taxon>
        <taxon>Moraxellales</taxon>
        <taxon>Moraxellaceae</taxon>
        <taxon>Acinetobacter</taxon>
    </lineage>
</organism>
<accession>V2T899</accession>
<keyword evidence="1" id="KW-0812">Transmembrane</keyword>